<reference evidence="1" key="1">
    <citation type="submission" date="2016-01" db="EMBL/GenBank/DDBJ databases">
        <authorList>
            <person name="Peeters C."/>
        </authorList>
    </citation>
    <scope>NUCLEOTIDE SEQUENCE [LARGE SCALE GENOMIC DNA]</scope>
    <source>
        <strain evidence="1">LMG 29325</strain>
    </source>
</reference>
<accession>A0A158DXL4</accession>
<comment type="caution">
    <text evidence="1">The sequence shown here is derived from an EMBL/GenBank/DDBJ whole genome shotgun (WGS) entry which is preliminary data.</text>
</comment>
<gene>
    <name evidence="1" type="ORF">AWB82_07284</name>
</gene>
<evidence type="ECO:0000313" key="2">
    <source>
        <dbReference type="Proteomes" id="UP000054596"/>
    </source>
</evidence>
<dbReference type="AlphaFoldDB" id="A0A158DXL4"/>
<protein>
    <submittedName>
        <fullName evidence="1">Uncharacterized protein</fullName>
    </submittedName>
</protein>
<dbReference type="EMBL" id="FCOJ02000177">
    <property type="protein sequence ID" value="SAK99352.1"/>
    <property type="molecule type" value="Genomic_DNA"/>
</dbReference>
<keyword evidence="2" id="KW-1185">Reference proteome</keyword>
<evidence type="ECO:0000313" key="1">
    <source>
        <dbReference type="EMBL" id="SAK99352.1"/>
    </source>
</evidence>
<dbReference type="Proteomes" id="UP000054596">
    <property type="component" value="Unassembled WGS sequence"/>
</dbReference>
<proteinExistence type="predicted"/>
<name>A0A158DXL4_9BURK</name>
<sequence>MNASVAASSRVLSVLSTAPVIGTPKCASTISGVFGSIAATVSPRPMPRAASADASRRVRA</sequence>
<organism evidence="1 2">
    <name type="scientific">Caballeronia glebae</name>
    <dbReference type="NCBI Taxonomy" id="1777143"/>
    <lineage>
        <taxon>Bacteria</taxon>
        <taxon>Pseudomonadati</taxon>
        <taxon>Pseudomonadota</taxon>
        <taxon>Betaproteobacteria</taxon>
        <taxon>Burkholderiales</taxon>
        <taxon>Burkholderiaceae</taxon>
        <taxon>Caballeronia</taxon>
    </lineage>
</organism>